<evidence type="ECO:0000256" key="1">
    <source>
        <dbReference type="SAM" id="MobiDB-lite"/>
    </source>
</evidence>
<dbReference type="Proteomes" id="UP000019335">
    <property type="component" value="Chromosome 5"/>
</dbReference>
<accession>W7TM61</accession>
<reference evidence="2 3" key="1">
    <citation type="journal article" date="2014" name="Mol. Plant">
        <title>Chromosome Scale Genome Assembly and Transcriptome Profiling of Nannochloropsis gaditana in Nitrogen Depletion.</title>
        <authorList>
            <person name="Corteggiani Carpinelli E."/>
            <person name="Telatin A."/>
            <person name="Vitulo N."/>
            <person name="Forcato C."/>
            <person name="D'Angelo M."/>
            <person name="Schiavon R."/>
            <person name="Vezzi A."/>
            <person name="Giacometti G.M."/>
            <person name="Morosinotto T."/>
            <person name="Valle G."/>
        </authorList>
    </citation>
    <scope>NUCLEOTIDE SEQUENCE [LARGE SCALE GENOMIC DNA]</scope>
    <source>
        <strain evidence="2 3">B-31</strain>
    </source>
</reference>
<protein>
    <submittedName>
        <fullName evidence="2">Uncharacterized protein</fullName>
    </submittedName>
</protein>
<organism evidence="2 3">
    <name type="scientific">Nannochloropsis gaditana</name>
    <dbReference type="NCBI Taxonomy" id="72520"/>
    <lineage>
        <taxon>Eukaryota</taxon>
        <taxon>Sar</taxon>
        <taxon>Stramenopiles</taxon>
        <taxon>Ochrophyta</taxon>
        <taxon>Eustigmatophyceae</taxon>
        <taxon>Eustigmatales</taxon>
        <taxon>Monodopsidaceae</taxon>
        <taxon>Nannochloropsis</taxon>
    </lineage>
</organism>
<feature type="compositionally biased region" description="Basic and acidic residues" evidence="1">
    <location>
        <begin position="28"/>
        <end position="44"/>
    </location>
</feature>
<dbReference type="EMBL" id="AZIL01000352">
    <property type="protein sequence ID" value="EWM28185.1"/>
    <property type="molecule type" value="Genomic_DNA"/>
</dbReference>
<name>W7TM61_9STRA</name>
<evidence type="ECO:0000313" key="3">
    <source>
        <dbReference type="Proteomes" id="UP000019335"/>
    </source>
</evidence>
<comment type="caution">
    <text evidence="2">The sequence shown here is derived from an EMBL/GenBank/DDBJ whole genome shotgun (WGS) entry which is preliminary data.</text>
</comment>
<feature type="compositionally biased region" description="Polar residues" evidence="1">
    <location>
        <begin position="13"/>
        <end position="22"/>
    </location>
</feature>
<evidence type="ECO:0000313" key="2">
    <source>
        <dbReference type="EMBL" id="EWM28185.1"/>
    </source>
</evidence>
<keyword evidence="3" id="KW-1185">Reference proteome</keyword>
<feature type="region of interest" description="Disordered" evidence="1">
    <location>
        <begin position="1"/>
        <end position="52"/>
    </location>
</feature>
<dbReference type="AlphaFoldDB" id="W7TM61"/>
<gene>
    <name evidence="2" type="ORF">Naga_100004g3</name>
</gene>
<proteinExistence type="predicted"/>
<sequence>MVIGGSPWRVRSTCASQASRRGQIQIPKDSKGERNVGRKEEKAHTSRGKIGPGVNSRRYLKGTIQWLWFKNLYNDAGLRAVVCKYVCLQGILVRNECEKTRGIVAQEGEVKIGSD</sequence>